<name>A0ABM6UVH6_9GAMM</name>
<evidence type="ECO:0000256" key="1">
    <source>
        <dbReference type="ARBA" id="ARBA00023125"/>
    </source>
</evidence>
<evidence type="ECO:0000259" key="3">
    <source>
        <dbReference type="Pfam" id="PF07825"/>
    </source>
</evidence>
<reference evidence="5" key="1">
    <citation type="journal article" date="2018" name="Genome Announc.">
        <title>First complete genome sequence of Yersinia massiliensis.</title>
        <authorList>
            <person name="Thomas M.C."/>
            <person name="Arling V."/>
            <person name="Goji N."/>
            <person name="Janzen T.W."/>
            <person name="Duceppe M.-O."/>
            <person name="Mathews A."/>
            <person name="Carrillo C."/>
            <person name="Amoako K."/>
        </authorList>
    </citation>
    <scope>NUCLEOTIDE SEQUENCE [LARGE SCALE GENOMIC DNA]</scope>
    <source>
        <strain evidence="5">GTA</strain>
    </source>
</reference>
<evidence type="ECO:0000256" key="2">
    <source>
        <dbReference type="ARBA" id="ARBA00023172"/>
    </source>
</evidence>
<dbReference type="SUPFAM" id="SSF46955">
    <property type="entry name" value="Putative DNA-binding domain"/>
    <property type="match status" value="1"/>
</dbReference>
<dbReference type="InterPro" id="IPR009061">
    <property type="entry name" value="DNA-bd_dom_put_sf"/>
</dbReference>
<dbReference type="Gene3D" id="1.10.1660.20">
    <property type="match status" value="1"/>
</dbReference>
<proteinExistence type="predicted"/>
<gene>
    <name evidence="4" type="ORF">DA391_16235</name>
</gene>
<dbReference type="Pfam" id="PF07825">
    <property type="entry name" value="Exc"/>
    <property type="match status" value="1"/>
</dbReference>
<feature type="domain" description="Excisionase-like" evidence="3">
    <location>
        <begin position="1"/>
        <end position="74"/>
    </location>
</feature>
<dbReference type="InterPro" id="IPR012884">
    <property type="entry name" value="Excisionase-like"/>
</dbReference>
<evidence type="ECO:0000313" key="5">
    <source>
        <dbReference type="Proteomes" id="UP000240908"/>
    </source>
</evidence>
<keyword evidence="5" id="KW-1185">Reference proteome</keyword>
<keyword evidence="1" id="KW-0238">DNA-binding</keyword>
<dbReference type="Proteomes" id="UP000240908">
    <property type="component" value="Chromosome"/>
</dbReference>
<dbReference type="EMBL" id="CP028487">
    <property type="protein sequence ID" value="AVX39083.1"/>
    <property type="molecule type" value="Genomic_DNA"/>
</dbReference>
<sequence length="80" mass="9469">MKISLKEWNERRDRPRSMKQIYRWVEAGKIYPPPERVGKEYEVESTAIYRNPADRTNPIPANNLISRIRNGSKKAIRRTA</sequence>
<evidence type="ECO:0000313" key="4">
    <source>
        <dbReference type="EMBL" id="AVX39083.1"/>
    </source>
</evidence>
<dbReference type="InterPro" id="IPR038137">
    <property type="entry name" value="Excisionase-like_sf"/>
</dbReference>
<accession>A0ABM6UVH6</accession>
<organism evidence="4 5">
    <name type="scientific">Yersinia massiliensis</name>
    <dbReference type="NCBI Taxonomy" id="419257"/>
    <lineage>
        <taxon>Bacteria</taxon>
        <taxon>Pseudomonadati</taxon>
        <taxon>Pseudomonadota</taxon>
        <taxon>Gammaproteobacteria</taxon>
        <taxon>Enterobacterales</taxon>
        <taxon>Yersiniaceae</taxon>
        <taxon>Yersinia</taxon>
    </lineage>
</organism>
<protein>
    <submittedName>
        <fullName evidence="4">Excisionase</fullName>
    </submittedName>
</protein>
<keyword evidence="2" id="KW-0233">DNA recombination</keyword>